<evidence type="ECO:0000313" key="5">
    <source>
        <dbReference type="Proteomes" id="UP000032702"/>
    </source>
</evidence>
<dbReference type="Proteomes" id="UP000032702">
    <property type="component" value="Unassembled WGS sequence"/>
</dbReference>
<evidence type="ECO:0000313" key="4">
    <source>
        <dbReference type="Proteomes" id="UP000001351"/>
    </source>
</evidence>
<sequence length="266" mass="27620">MRMQWGITAAALLMGLLGTGCVSISHVQTADTLGQGKFQFAVEPGIQGVGILSEDDAGSSSAADFDDIDDIDDGDSTFDAATYPHLDLALRYGVTDRIDLGVRFGFSLAELQTKFLLTSPDNPDLAISLAPSISGVYLGSDEDDVGYTNLALPLLIGFKTDGGSEFVLGPRVSGARVSVGGDNANGSVNVLSVGGSIGYALRIGSGFRLMPEVAFSVPVVGSVNTSDSDSEVLSGFDGGFFQVKLGFLFGEGRPIRRAAPSEASFE</sequence>
<dbReference type="eggNOG" id="ENOG5031EKS">
    <property type="taxonomic scope" value="Bacteria"/>
</dbReference>
<dbReference type="HOGENOM" id="CLU_1106223_0_0_7"/>
<dbReference type="KEGG" id="sur:STAUR_0615"/>
<name>Q097S2_STIAD</name>
<gene>
    <name evidence="2" type="ordered locus">STAUR_0615</name>
    <name evidence="3" type="ORF">STIAU_0833</name>
</gene>
<reference evidence="3 5" key="1">
    <citation type="submission" date="2006-04" db="EMBL/GenBank/DDBJ databases">
        <authorList>
            <person name="Nierman W.C."/>
        </authorList>
    </citation>
    <scope>NUCLEOTIDE SEQUENCE [LARGE SCALE GENOMIC DNA]</scope>
    <source>
        <strain evidence="3 5">DW4/3-1</strain>
    </source>
</reference>
<dbReference type="EMBL" id="AAMD01000023">
    <property type="protein sequence ID" value="EAU67985.1"/>
    <property type="molecule type" value="Genomic_DNA"/>
</dbReference>
<reference evidence="2 4" key="2">
    <citation type="journal article" date="2011" name="Mol. Biol. Evol.">
        <title>Comparative genomic analysis of fruiting body formation in Myxococcales.</title>
        <authorList>
            <person name="Huntley S."/>
            <person name="Hamann N."/>
            <person name="Wegener-Feldbrugge S."/>
            <person name="Treuner-Lange A."/>
            <person name="Kube M."/>
            <person name="Reinhardt R."/>
            <person name="Klages S."/>
            <person name="Muller R."/>
            <person name="Ronning C.M."/>
            <person name="Nierman W.C."/>
            <person name="Sogaard-Andersen L."/>
        </authorList>
    </citation>
    <scope>NUCLEOTIDE SEQUENCE [LARGE SCALE GENOMIC DNA]</scope>
    <source>
        <strain evidence="2 4">DW4/3-1</strain>
    </source>
</reference>
<dbReference type="AlphaFoldDB" id="Q097S2"/>
<evidence type="ECO:0000313" key="3">
    <source>
        <dbReference type="EMBL" id="EAU67985.1"/>
    </source>
</evidence>
<evidence type="ECO:0000313" key="2">
    <source>
        <dbReference type="EMBL" id="ADO68419.1"/>
    </source>
</evidence>
<keyword evidence="4" id="KW-1185">Reference proteome</keyword>
<organism evidence="3 5">
    <name type="scientific">Stigmatella aurantiaca (strain DW4/3-1)</name>
    <dbReference type="NCBI Taxonomy" id="378806"/>
    <lineage>
        <taxon>Bacteria</taxon>
        <taxon>Pseudomonadati</taxon>
        <taxon>Myxococcota</taxon>
        <taxon>Myxococcia</taxon>
        <taxon>Myxococcales</taxon>
        <taxon>Cystobacterineae</taxon>
        <taxon>Archangiaceae</taxon>
        <taxon>Stigmatella</taxon>
    </lineage>
</organism>
<dbReference type="PROSITE" id="PS51257">
    <property type="entry name" value="PROKAR_LIPOPROTEIN"/>
    <property type="match status" value="1"/>
</dbReference>
<evidence type="ECO:0000256" key="1">
    <source>
        <dbReference type="SAM" id="SignalP"/>
    </source>
</evidence>
<dbReference type="EMBL" id="CP002271">
    <property type="protein sequence ID" value="ADO68419.1"/>
    <property type="molecule type" value="Genomic_DNA"/>
</dbReference>
<proteinExistence type="predicted"/>
<protein>
    <recommendedName>
        <fullName evidence="6">Outer membrane protein beta-barrel domain-containing protein</fullName>
    </recommendedName>
</protein>
<dbReference type="Proteomes" id="UP000001351">
    <property type="component" value="Chromosome"/>
</dbReference>
<dbReference type="PATRIC" id="fig|378806.16.peg.7325"/>
<feature type="chain" id="PRO_5010840330" description="Outer membrane protein beta-barrel domain-containing protein" evidence="1">
    <location>
        <begin position="25"/>
        <end position="266"/>
    </location>
</feature>
<accession>Q097S2</accession>
<evidence type="ECO:0008006" key="6">
    <source>
        <dbReference type="Google" id="ProtNLM"/>
    </source>
</evidence>
<feature type="signal peptide" evidence="1">
    <location>
        <begin position="1"/>
        <end position="24"/>
    </location>
</feature>
<dbReference type="OrthoDB" id="5381432at2"/>
<keyword evidence="1" id="KW-0732">Signal</keyword>